<dbReference type="InterPro" id="IPR029016">
    <property type="entry name" value="GAF-like_dom_sf"/>
</dbReference>
<dbReference type="AlphaFoldDB" id="A0A852TX86"/>
<dbReference type="Pfam" id="PF01614">
    <property type="entry name" value="IclR_C"/>
    <property type="match status" value="1"/>
</dbReference>
<evidence type="ECO:0000256" key="3">
    <source>
        <dbReference type="ARBA" id="ARBA00023163"/>
    </source>
</evidence>
<dbReference type="RefSeq" id="WP_179643849.1">
    <property type="nucleotide sequence ID" value="NZ_BAAAYY010000003.1"/>
</dbReference>
<dbReference type="GO" id="GO:0045892">
    <property type="term" value="P:negative regulation of DNA-templated transcription"/>
    <property type="evidence" value="ECO:0007669"/>
    <property type="project" value="TreeGrafter"/>
</dbReference>
<feature type="domain" description="IclR-ED" evidence="4">
    <location>
        <begin position="72"/>
        <end position="251"/>
    </location>
</feature>
<feature type="domain" description="IclR-ED" evidence="4">
    <location>
        <begin position="335"/>
        <end position="512"/>
    </location>
</feature>
<sequence>MATSDQQAHGGAIEVLAIMNALVSRAPQGWGVRELADHLGSSRSTVNRALASLAEHRLAGQASGGLYTVGPRLRVLSAALRHRHPLFAAAGPLLDGLRDATQATAVLSVSTPDPSRCTVLLCREPMVPVRYTLRPGTQLPSYAGAAGLAILTRLGTAALPPKLDPPTPSSPRTPDGVAELLTAAERRGGVVSIGKHIPDAAGVAQGFRVNQGMAGSISVSRPRVEFDDAQVDDTLALISQTIGELTAALAHGRRQARALVPFHSGPEPTLIGRITRLITCLCAVPTAVTTAADLAAAVGARSVATERLVRAAEASGLLSWDDDAALAAGPLLLGWAAALAAGAEAELDLADLAAEELARLAADTGETVGLATFDGSRARLVATVPGREAIRYVLETGVEVPLHAGAIGKSILAYVPELLESIELVPLTERTQVDKAGLRAELARIAARGWAIGEGERISEAYGIAAPFFIDRRIRGAVTVTVPRHRMDPDRSDQTARVVRQAASRLTSLFSTEPVAHVR</sequence>
<proteinExistence type="predicted"/>
<reference evidence="5 6" key="1">
    <citation type="submission" date="2020-07" db="EMBL/GenBank/DDBJ databases">
        <title>Sequencing the genomes of 1000 actinobacteria strains.</title>
        <authorList>
            <person name="Klenk H.-P."/>
        </authorList>
    </citation>
    <scope>NUCLEOTIDE SEQUENCE [LARGE SCALE GENOMIC DNA]</scope>
    <source>
        <strain evidence="5 6">CXB654</strain>
    </source>
</reference>
<dbReference type="EMBL" id="JACCCC010000001">
    <property type="protein sequence ID" value="NYE47985.1"/>
    <property type="molecule type" value="Genomic_DNA"/>
</dbReference>
<evidence type="ECO:0000313" key="5">
    <source>
        <dbReference type="EMBL" id="NYE47985.1"/>
    </source>
</evidence>
<protein>
    <submittedName>
        <fullName evidence="5">DNA-binding IclR family transcriptional regulator</fullName>
    </submittedName>
</protein>
<keyword evidence="3" id="KW-0804">Transcription</keyword>
<dbReference type="InterPro" id="IPR036390">
    <property type="entry name" value="WH_DNA-bd_sf"/>
</dbReference>
<organism evidence="5 6">
    <name type="scientific">Spinactinospora alkalitolerans</name>
    <dbReference type="NCBI Taxonomy" id="687207"/>
    <lineage>
        <taxon>Bacteria</taxon>
        <taxon>Bacillati</taxon>
        <taxon>Actinomycetota</taxon>
        <taxon>Actinomycetes</taxon>
        <taxon>Streptosporangiales</taxon>
        <taxon>Nocardiopsidaceae</taxon>
        <taxon>Spinactinospora</taxon>
    </lineage>
</organism>
<accession>A0A852TX86</accession>
<dbReference type="InterPro" id="IPR005471">
    <property type="entry name" value="Tscrpt_reg_IclR_N"/>
</dbReference>
<comment type="caution">
    <text evidence="5">The sequence shown here is derived from an EMBL/GenBank/DDBJ whole genome shotgun (WGS) entry which is preliminary data.</text>
</comment>
<dbReference type="PANTHER" id="PTHR30136">
    <property type="entry name" value="HELIX-TURN-HELIX TRANSCRIPTIONAL REGULATOR, ICLR FAMILY"/>
    <property type="match status" value="1"/>
</dbReference>
<dbReference type="PANTHER" id="PTHR30136:SF35">
    <property type="entry name" value="HTH-TYPE TRANSCRIPTIONAL REGULATOR RV1719"/>
    <property type="match status" value="1"/>
</dbReference>
<evidence type="ECO:0000256" key="1">
    <source>
        <dbReference type="ARBA" id="ARBA00023015"/>
    </source>
</evidence>
<dbReference type="PROSITE" id="PS51078">
    <property type="entry name" value="ICLR_ED"/>
    <property type="match status" value="2"/>
</dbReference>
<dbReference type="SMART" id="SM00346">
    <property type="entry name" value="HTH_ICLR"/>
    <property type="match status" value="1"/>
</dbReference>
<evidence type="ECO:0000313" key="6">
    <source>
        <dbReference type="Proteomes" id="UP000589036"/>
    </source>
</evidence>
<dbReference type="Pfam" id="PF09339">
    <property type="entry name" value="HTH_IclR"/>
    <property type="match status" value="1"/>
</dbReference>
<dbReference type="Gene3D" id="3.30.450.40">
    <property type="match status" value="2"/>
</dbReference>
<dbReference type="Gene3D" id="1.10.10.10">
    <property type="entry name" value="Winged helix-like DNA-binding domain superfamily/Winged helix DNA-binding domain"/>
    <property type="match status" value="1"/>
</dbReference>
<evidence type="ECO:0000259" key="4">
    <source>
        <dbReference type="PROSITE" id="PS51078"/>
    </source>
</evidence>
<dbReference type="Proteomes" id="UP000589036">
    <property type="component" value="Unassembled WGS sequence"/>
</dbReference>
<dbReference type="SUPFAM" id="SSF55781">
    <property type="entry name" value="GAF domain-like"/>
    <property type="match status" value="2"/>
</dbReference>
<dbReference type="InterPro" id="IPR014757">
    <property type="entry name" value="Tscrpt_reg_IclR_C"/>
</dbReference>
<dbReference type="InterPro" id="IPR050707">
    <property type="entry name" value="HTH_MetabolicPath_Reg"/>
</dbReference>
<keyword evidence="1" id="KW-0805">Transcription regulation</keyword>
<gene>
    <name evidence="5" type="ORF">HDA32_003105</name>
</gene>
<dbReference type="SUPFAM" id="SSF46785">
    <property type="entry name" value="Winged helix' DNA-binding domain"/>
    <property type="match status" value="1"/>
</dbReference>
<dbReference type="GO" id="GO:0003700">
    <property type="term" value="F:DNA-binding transcription factor activity"/>
    <property type="evidence" value="ECO:0007669"/>
    <property type="project" value="TreeGrafter"/>
</dbReference>
<name>A0A852TX86_9ACTN</name>
<dbReference type="InterPro" id="IPR036388">
    <property type="entry name" value="WH-like_DNA-bd_sf"/>
</dbReference>
<keyword evidence="6" id="KW-1185">Reference proteome</keyword>
<evidence type="ECO:0000256" key="2">
    <source>
        <dbReference type="ARBA" id="ARBA00023125"/>
    </source>
</evidence>
<keyword evidence="2 5" id="KW-0238">DNA-binding</keyword>
<dbReference type="GO" id="GO:0003677">
    <property type="term" value="F:DNA binding"/>
    <property type="evidence" value="ECO:0007669"/>
    <property type="project" value="UniProtKB-KW"/>
</dbReference>